<dbReference type="AlphaFoldDB" id="L0GZR8"/>
<dbReference type="eggNOG" id="ENOG5033BVA">
    <property type="taxonomic scope" value="Bacteria"/>
</dbReference>
<dbReference type="STRING" id="765912.Thimo_2066"/>
<keyword evidence="1" id="KW-1133">Transmembrane helix</keyword>
<accession>L0GZR8</accession>
<dbReference type="KEGG" id="tmb:Thimo_2066"/>
<keyword evidence="1" id="KW-0472">Membrane</keyword>
<evidence type="ECO:0000313" key="3">
    <source>
        <dbReference type="Proteomes" id="UP000010816"/>
    </source>
</evidence>
<keyword evidence="1" id="KW-0812">Transmembrane</keyword>
<evidence type="ECO:0000256" key="1">
    <source>
        <dbReference type="SAM" id="Phobius"/>
    </source>
</evidence>
<feature type="transmembrane region" description="Helical" evidence="1">
    <location>
        <begin position="98"/>
        <end position="121"/>
    </location>
</feature>
<evidence type="ECO:0000313" key="2">
    <source>
        <dbReference type="EMBL" id="AGA90819.1"/>
    </source>
</evidence>
<proteinExistence type="predicted"/>
<name>L0GZR8_9GAMM</name>
<dbReference type="Proteomes" id="UP000010816">
    <property type="component" value="Chromosome"/>
</dbReference>
<keyword evidence="3" id="KW-1185">Reference proteome</keyword>
<gene>
    <name evidence="2" type="ORF">Thimo_2066</name>
</gene>
<sequence length="174" mass="18964">MLVFMAIGAAFFMIVLAVQGSVLKTPEAPWGIVSLELAWSTVKAEAILGSWSDVTNSAQQQIFLDFPFIVFYSLSLSLFVAFLSRGRESPLTRFGAKLSWVVLMSAPLDVCENLAMLFMLSREPTNALVLTSSVCAALKFALVLSVFVFAFVRLVCSVARCDSGAAGVHVRNWK</sequence>
<feature type="transmembrane region" description="Helical" evidence="1">
    <location>
        <begin position="66"/>
        <end position="86"/>
    </location>
</feature>
<protein>
    <submittedName>
        <fullName evidence="2">Uncharacterized protein</fullName>
    </submittedName>
</protein>
<dbReference type="EMBL" id="CP003051">
    <property type="protein sequence ID" value="AGA90819.1"/>
    <property type="molecule type" value="Genomic_DNA"/>
</dbReference>
<reference evidence="2 3" key="1">
    <citation type="submission" date="2011-09" db="EMBL/GenBank/DDBJ databases">
        <title>Complete sequence of chromosome of Thioflavicoccus mobilis 8321.</title>
        <authorList>
            <consortium name="US DOE Joint Genome Institute"/>
            <person name="Lucas S."/>
            <person name="Han J."/>
            <person name="Lapidus A."/>
            <person name="Cheng J.-F."/>
            <person name="Goodwin L."/>
            <person name="Pitluck S."/>
            <person name="Peters L."/>
            <person name="Ovchinnikova G."/>
            <person name="Lu M."/>
            <person name="Detter J.C."/>
            <person name="Han C."/>
            <person name="Tapia R."/>
            <person name="Land M."/>
            <person name="Hauser L."/>
            <person name="Kyrpides N."/>
            <person name="Ivanova N."/>
            <person name="Pagani I."/>
            <person name="Vogl K."/>
            <person name="Liu Z."/>
            <person name="Imhoff J."/>
            <person name="Thiel V."/>
            <person name="Frigaard N.-U."/>
            <person name="Bryant D."/>
            <person name="Woyke T."/>
        </authorList>
    </citation>
    <scope>NUCLEOTIDE SEQUENCE [LARGE SCALE GENOMIC DNA]</scope>
    <source>
        <strain evidence="2 3">8321</strain>
    </source>
</reference>
<feature type="transmembrane region" description="Helical" evidence="1">
    <location>
        <begin position="127"/>
        <end position="152"/>
    </location>
</feature>
<dbReference type="HOGENOM" id="CLU_123766_0_0_6"/>
<organism evidence="2 3">
    <name type="scientific">Thioflavicoccus mobilis 8321</name>
    <dbReference type="NCBI Taxonomy" id="765912"/>
    <lineage>
        <taxon>Bacteria</taxon>
        <taxon>Pseudomonadati</taxon>
        <taxon>Pseudomonadota</taxon>
        <taxon>Gammaproteobacteria</taxon>
        <taxon>Chromatiales</taxon>
        <taxon>Chromatiaceae</taxon>
        <taxon>Thioflavicoccus</taxon>
    </lineage>
</organism>